<dbReference type="Proteomes" id="UP000528286">
    <property type="component" value="Unassembled WGS sequence"/>
</dbReference>
<gene>
    <name evidence="1" type="ORF">GGR23_003991</name>
</gene>
<keyword evidence="2" id="KW-1185">Reference proteome</keyword>
<evidence type="ECO:0000313" key="2">
    <source>
        <dbReference type="Proteomes" id="UP000528286"/>
    </source>
</evidence>
<sequence length="145" mass="15742">MDSYIDACQGLPCHSVKMVIEAICTGQMPGFSLKWAPTAPELGAAVREHAAHVQKQVQLAEERMQIEDKRPVPVAVRLVEQRVAEARAAMDAEERALLFTVESHAELVSRRRELPPGAKYCGILSAVFGPPGSAKSPPVDADVAW</sequence>
<comment type="caution">
    <text evidence="1">The sequence shown here is derived from an EMBL/GenBank/DDBJ whole genome shotgun (WGS) entry which is preliminary data.</text>
</comment>
<dbReference type="EMBL" id="JACIEZ010000011">
    <property type="protein sequence ID" value="MBB4066773.1"/>
    <property type="molecule type" value="Genomic_DNA"/>
</dbReference>
<accession>A0A7W6NMB5</accession>
<protein>
    <submittedName>
        <fullName evidence="1">Uncharacterized protein</fullName>
    </submittedName>
</protein>
<reference evidence="1 2" key="1">
    <citation type="submission" date="2020-08" db="EMBL/GenBank/DDBJ databases">
        <title>Genomic Encyclopedia of Type Strains, Phase IV (KMG-IV): sequencing the most valuable type-strain genomes for metagenomic binning, comparative biology and taxonomic classification.</title>
        <authorList>
            <person name="Goeker M."/>
        </authorList>
    </citation>
    <scope>NUCLEOTIDE SEQUENCE [LARGE SCALE GENOMIC DNA]</scope>
    <source>
        <strain evidence="1 2">DSM 29853</strain>
    </source>
</reference>
<dbReference type="RefSeq" id="WP_183368030.1">
    <property type="nucleotide sequence ID" value="NZ_JACIEZ010000011.1"/>
</dbReference>
<organism evidence="1 2">
    <name type="scientific">Gellertiella hungarica</name>
    <dbReference type="NCBI Taxonomy" id="1572859"/>
    <lineage>
        <taxon>Bacteria</taxon>
        <taxon>Pseudomonadati</taxon>
        <taxon>Pseudomonadota</taxon>
        <taxon>Alphaproteobacteria</taxon>
        <taxon>Hyphomicrobiales</taxon>
        <taxon>Rhizobiaceae</taxon>
        <taxon>Gellertiella</taxon>
    </lineage>
</organism>
<dbReference type="AlphaFoldDB" id="A0A7W6NMB5"/>
<name>A0A7W6NMB5_9HYPH</name>
<proteinExistence type="predicted"/>
<evidence type="ECO:0000313" key="1">
    <source>
        <dbReference type="EMBL" id="MBB4066773.1"/>
    </source>
</evidence>